<dbReference type="Proteomes" id="UP000789570">
    <property type="component" value="Unassembled WGS sequence"/>
</dbReference>
<evidence type="ECO:0000313" key="2">
    <source>
        <dbReference type="Proteomes" id="UP000789570"/>
    </source>
</evidence>
<accession>A0A9N9E8J7</accession>
<comment type="caution">
    <text evidence="1">The sequence shown here is derived from an EMBL/GenBank/DDBJ whole genome shotgun (WGS) entry which is preliminary data.</text>
</comment>
<proteinExistence type="predicted"/>
<gene>
    <name evidence="1" type="ORF">FCALED_LOCUS11726</name>
</gene>
<dbReference type="EMBL" id="CAJVPQ010005154">
    <property type="protein sequence ID" value="CAG8664938.1"/>
    <property type="molecule type" value="Genomic_DNA"/>
</dbReference>
<sequence length="157" mass="18551">MLFLCFKSIRLQIKDPNSLLRKYMFIDNLDEFSSQEFDIDKLESNYFLFNPEKVSLITFKPMIKMVNTTKLELKPLLEQIPMTDLGGFYSALAGKQSFTRKFAERYVTYVGLPLVEKIELKEENNKTTLKDEVQILEKLKYLMIRVQMLEVLLKFTI</sequence>
<keyword evidence="2" id="KW-1185">Reference proteome</keyword>
<organism evidence="1 2">
    <name type="scientific">Funneliformis caledonium</name>
    <dbReference type="NCBI Taxonomy" id="1117310"/>
    <lineage>
        <taxon>Eukaryota</taxon>
        <taxon>Fungi</taxon>
        <taxon>Fungi incertae sedis</taxon>
        <taxon>Mucoromycota</taxon>
        <taxon>Glomeromycotina</taxon>
        <taxon>Glomeromycetes</taxon>
        <taxon>Glomerales</taxon>
        <taxon>Glomeraceae</taxon>
        <taxon>Funneliformis</taxon>
    </lineage>
</organism>
<protein>
    <submittedName>
        <fullName evidence="1">2985_t:CDS:1</fullName>
    </submittedName>
</protein>
<dbReference type="AlphaFoldDB" id="A0A9N9E8J7"/>
<reference evidence="1" key="1">
    <citation type="submission" date="2021-06" db="EMBL/GenBank/DDBJ databases">
        <authorList>
            <person name="Kallberg Y."/>
            <person name="Tangrot J."/>
            <person name="Rosling A."/>
        </authorList>
    </citation>
    <scope>NUCLEOTIDE SEQUENCE</scope>
    <source>
        <strain evidence="1">UK204</strain>
    </source>
</reference>
<evidence type="ECO:0000313" key="1">
    <source>
        <dbReference type="EMBL" id="CAG8664938.1"/>
    </source>
</evidence>
<name>A0A9N9E8J7_9GLOM</name>